<reference evidence="1 2" key="1">
    <citation type="submission" date="2019-01" db="EMBL/GenBank/DDBJ databases">
        <title>Ktedonosporobacter rubrisoli SCAWS-G2.</title>
        <authorList>
            <person name="Huang Y."/>
            <person name="Yan B."/>
        </authorList>
    </citation>
    <scope>NUCLEOTIDE SEQUENCE [LARGE SCALE GENOMIC DNA]</scope>
    <source>
        <strain evidence="1 2">SCAWS-G2</strain>
    </source>
</reference>
<dbReference type="Proteomes" id="UP000290365">
    <property type="component" value="Chromosome"/>
</dbReference>
<name>A0A4P6JK01_KTERU</name>
<keyword evidence="2" id="KW-1185">Reference proteome</keyword>
<evidence type="ECO:0000313" key="1">
    <source>
        <dbReference type="EMBL" id="QBD75280.1"/>
    </source>
</evidence>
<sequence>MRKRPDGKLLWGLKRHALPGDMWEHICPGCRQTTPVYTHEYLDEHDKLVFAYLCEKCAQKKLAEWLRCTDRTDYRIYEHITDFDEASVYHNQYNDEETLTITRWSSKQRQHRLQINE</sequence>
<protein>
    <submittedName>
        <fullName evidence="1">Uncharacterized protein</fullName>
    </submittedName>
</protein>
<dbReference type="KEGG" id="kbs:EPA93_04415"/>
<organism evidence="1 2">
    <name type="scientific">Ktedonosporobacter rubrisoli</name>
    <dbReference type="NCBI Taxonomy" id="2509675"/>
    <lineage>
        <taxon>Bacteria</taxon>
        <taxon>Bacillati</taxon>
        <taxon>Chloroflexota</taxon>
        <taxon>Ktedonobacteria</taxon>
        <taxon>Ktedonobacterales</taxon>
        <taxon>Ktedonosporobacteraceae</taxon>
        <taxon>Ktedonosporobacter</taxon>
    </lineage>
</organism>
<dbReference type="RefSeq" id="WP_129885879.1">
    <property type="nucleotide sequence ID" value="NZ_CP035758.1"/>
</dbReference>
<dbReference type="EMBL" id="CP035758">
    <property type="protein sequence ID" value="QBD75280.1"/>
    <property type="molecule type" value="Genomic_DNA"/>
</dbReference>
<dbReference type="OrthoDB" id="9852194at2"/>
<evidence type="ECO:0000313" key="2">
    <source>
        <dbReference type="Proteomes" id="UP000290365"/>
    </source>
</evidence>
<accession>A0A4P6JK01</accession>
<proteinExistence type="predicted"/>
<dbReference type="AlphaFoldDB" id="A0A4P6JK01"/>
<gene>
    <name evidence="1" type="ORF">EPA93_04415</name>
</gene>